<evidence type="ECO:0000256" key="11">
    <source>
        <dbReference type="ARBA" id="ARBA00022723"/>
    </source>
</evidence>
<feature type="binding site" evidence="18">
    <location>
        <position position="248"/>
    </location>
    <ligand>
        <name>Zn(2+)</name>
        <dbReference type="ChEBI" id="CHEBI:29105"/>
    </ligand>
</feature>
<comment type="cofactor">
    <cofactor evidence="2 18">
        <name>NAD(+)</name>
        <dbReference type="ChEBI" id="CHEBI:57540"/>
    </cofactor>
</comment>
<dbReference type="EC" id="4.2.3.4" evidence="7 18"/>
<evidence type="ECO:0000256" key="18">
    <source>
        <dbReference type="HAMAP-Rule" id="MF_00110"/>
    </source>
</evidence>
<dbReference type="NCBIfam" id="TIGR01357">
    <property type="entry name" value="aroB"/>
    <property type="match status" value="1"/>
</dbReference>
<keyword evidence="17 18" id="KW-0170">Cobalt</keyword>
<reference evidence="21 22" key="1">
    <citation type="journal article" date="2015" name="Genome Biol. Evol.">
        <title>Distinctive Genome Reduction Rates Revealed by Genomic Analyses of Two Coxiella-Like Endosymbionts in Ticks.</title>
        <authorList>
            <person name="Gottlieb Y."/>
            <person name="Lalzar I."/>
            <person name="Klasson L."/>
        </authorList>
    </citation>
    <scope>NUCLEOTIDE SEQUENCE [LARGE SCALE GENOMIC DNA]</scope>
    <source>
        <strain evidence="21 22">CRt</strain>
    </source>
</reference>
<evidence type="ECO:0000313" key="22">
    <source>
        <dbReference type="Proteomes" id="UP000063965"/>
    </source>
</evidence>
<accession>A0ABN4HNK6</accession>
<keyword evidence="13 18" id="KW-0862">Zinc</keyword>
<feature type="binding site" evidence="18">
    <location>
        <position position="184"/>
    </location>
    <ligand>
        <name>Zn(2+)</name>
        <dbReference type="ChEBI" id="CHEBI:29105"/>
    </ligand>
</feature>
<feature type="binding site" evidence="18">
    <location>
        <begin position="169"/>
        <end position="172"/>
    </location>
    <ligand>
        <name>NAD(+)</name>
        <dbReference type="ChEBI" id="CHEBI:57540"/>
    </ligand>
</feature>
<dbReference type="InterPro" id="IPR030960">
    <property type="entry name" value="DHQS/DOIS_N"/>
</dbReference>
<dbReference type="PANTHER" id="PTHR43622:SF7">
    <property type="entry name" value="3-DEHYDROQUINATE SYNTHASE, CHLOROPLASTIC"/>
    <property type="match status" value="1"/>
</dbReference>
<dbReference type="Gene3D" id="3.40.50.1970">
    <property type="match status" value="1"/>
</dbReference>
<evidence type="ECO:0000256" key="16">
    <source>
        <dbReference type="ARBA" id="ARBA00023239"/>
    </source>
</evidence>
<evidence type="ECO:0000256" key="5">
    <source>
        <dbReference type="ARBA" id="ARBA00004661"/>
    </source>
</evidence>
<keyword evidence="14 18" id="KW-0520">NAD</keyword>
<feature type="domain" description="3-dehydroquinate synthase C-terminal" evidence="20">
    <location>
        <begin position="181"/>
        <end position="326"/>
    </location>
</feature>
<dbReference type="SUPFAM" id="SSF56796">
    <property type="entry name" value="Dehydroquinate synthase-like"/>
    <property type="match status" value="1"/>
</dbReference>
<evidence type="ECO:0000256" key="17">
    <source>
        <dbReference type="ARBA" id="ARBA00023285"/>
    </source>
</evidence>
<sequence length="365" mass="40774">MNTACIFVNIKESSYPIYIGADLLNDKKLLYQYIEGSQIMIVTNDTIAPFYLAPLKTIFHDIQCDQFLLPDGEQFKDIKQWQEILNKLIAVNHHRNTTLIALGGGVVGDLTGFAAACYQRGVDFIQLPTTLLAQVDASIGGKTAVNHPSGKNLIGAFHQPKAVIIDLNTLHTLPLREFNAGIAEIIKAALIYDEEFYIDLETNITSLLRRDLDYLQTAIKRACEIKRDIVSEDEKEKTSQRALLNLGHTFGHAIEQLLGYGYWLHGEAVAVGLILAAELSSYLGLIRSDEVNRARELLQQIPLPTQLPKEISQDSLLDAMHRDKKAMNDRLRLVLLERIGSAFVSGQINDDTLKLFFASLNKKSV</sequence>
<feature type="binding site" evidence="18">
    <location>
        <position position="265"/>
    </location>
    <ligand>
        <name>Zn(2+)</name>
        <dbReference type="ChEBI" id="CHEBI:29105"/>
    </ligand>
</feature>
<keyword evidence="16 18" id="KW-0456">Lyase</keyword>
<dbReference type="PANTHER" id="PTHR43622">
    <property type="entry name" value="3-DEHYDROQUINATE SYNTHASE"/>
    <property type="match status" value="1"/>
</dbReference>
<protein>
    <recommendedName>
        <fullName evidence="8 18">3-dehydroquinate synthase</fullName>
        <shortName evidence="18">DHQS</shortName>
        <ecNumber evidence="7 18">4.2.3.4</ecNumber>
    </recommendedName>
</protein>
<feature type="binding site" evidence="18">
    <location>
        <begin position="129"/>
        <end position="130"/>
    </location>
    <ligand>
        <name>NAD(+)</name>
        <dbReference type="ChEBI" id="CHEBI:57540"/>
    </ligand>
</feature>
<dbReference type="CDD" id="cd08195">
    <property type="entry name" value="DHQS"/>
    <property type="match status" value="1"/>
</dbReference>
<comment type="cofactor">
    <cofactor evidence="18">
        <name>Co(2+)</name>
        <dbReference type="ChEBI" id="CHEBI:48828"/>
    </cofactor>
    <cofactor evidence="18">
        <name>Zn(2+)</name>
        <dbReference type="ChEBI" id="CHEBI:29105"/>
    </cofactor>
    <text evidence="18">Binds 1 divalent metal cation per subunit. Can use either Co(2+) or Zn(2+).</text>
</comment>
<dbReference type="RefSeq" id="WP_048874781.1">
    <property type="nucleotide sequence ID" value="NZ_CP011126.1"/>
</dbReference>
<comment type="similarity">
    <text evidence="6 18">Belongs to the sugar phosphate cyclases superfamily. Dehydroquinate synthase family.</text>
</comment>
<dbReference type="InterPro" id="IPR030963">
    <property type="entry name" value="DHQ_synth_fam"/>
</dbReference>
<dbReference type="InterPro" id="IPR050071">
    <property type="entry name" value="Dehydroquinate_synthase"/>
</dbReference>
<evidence type="ECO:0000256" key="2">
    <source>
        <dbReference type="ARBA" id="ARBA00001911"/>
    </source>
</evidence>
<keyword evidence="10 18" id="KW-0028">Amino-acid biosynthesis</keyword>
<evidence type="ECO:0000313" key="21">
    <source>
        <dbReference type="EMBL" id="AKQ33172.1"/>
    </source>
</evidence>
<name>A0ABN4HNK6_9COXI</name>
<evidence type="ECO:0000256" key="6">
    <source>
        <dbReference type="ARBA" id="ARBA00005412"/>
    </source>
</evidence>
<comment type="pathway">
    <text evidence="5 18">Metabolic intermediate biosynthesis; chorismate biosynthesis; chorismate from D-erythrose 4-phosphate and phosphoenolpyruvate: step 2/7.</text>
</comment>
<evidence type="ECO:0000256" key="12">
    <source>
        <dbReference type="ARBA" id="ARBA00022741"/>
    </source>
</evidence>
<keyword evidence="11 18" id="KW-0479">Metal-binding</keyword>
<dbReference type="Pfam" id="PF01761">
    <property type="entry name" value="DHQ_synthase"/>
    <property type="match status" value="1"/>
</dbReference>
<evidence type="ECO:0000259" key="19">
    <source>
        <dbReference type="Pfam" id="PF01761"/>
    </source>
</evidence>
<keyword evidence="15 18" id="KW-0057">Aromatic amino acid biosynthesis</keyword>
<keyword evidence="22" id="KW-1185">Reference proteome</keyword>
<dbReference type="InterPro" id="IPR016037">
    <property type="entry name" value="DHQ_synth_AroB"/>
</dbReference>
<evidence type="ECO:0000256" key="9">
    <source>
        <dbReference type="ARBA" id="ARBA00022490"/>
    </source>
</evidence>
<proteinExistence type="inferred from homology"/>
<keyword evidence="12 18" id="KW-0547">Nucleotide-binding</keyword>
<evidence type="ECO:0000256" key="13">
    <source>
        <dbReference type="ARBA" id="ARBA00022833"/>
    </source>
</evidence>
<evidence type="ECO:0000256" key="7">
    <source>
        <dbReference type="ARBA" id="ARBA00013031"/>
    </source>
</evidence>
<comment type="catalytic activity">
    <reaction evidence="1 18">
        <text>7-phospho-2-dehydro-3-deoxy-D-arabino-heptonate = 3-dehydroquinate + phosphate</text>
        <dbReference type="Rhea" id="RHEA:21968"/>
        <dbReference type="ChEBI" id="CHEBI:32364"/>
        <dbReference type="ChEBI" id="CHEBI:43474"/>
        <dbReference type="ChEBI" id="CHEBI:58394"/>
        <dbReference type="EC" id="4.2.3.4"/>
    </reaction>
</comment>
<evidence type="ECO:0000256" key="14">
    <source>
        <dbReference type="ARBA" id="ARBA00023027"/>
    </source>
</evidence>
<feature type="binding site" evidence="18">
    <location>
        <position position="151"/>
    </location>
    <ligand>
        <name>NAD(+)</name>
        <dbReference type="ChEBI" id="CHEBI:57540"/>
    </ligand>
</feature>
<feature type="binding site" evidence="18">
    <location>
        <position position="142"/>
    </location>
    <ligand>
        <name>NAD(+)</name>
        <dbReference type="ChEBI" id="CHEBI:57540"/>
    </ligand>
</feature>
<evidence type="ECO:0000256" key="10">
    <source>
        <dbReference type="ARBA" id="ARBA00022605"/>
    </source>
</evidence>
<gene>
    <name evidence="18 21" type="primary">aroB</name>
    <name evidence="21" type="ORF">CleRT_00780</name>
</gene>
<evidence type="ECO:0000256" key="4">
    <source>
        <dbReference type="ARBA" id="ARBA00004496"/>
    </source>
</evidence>
<evidence type="ECO:0000259" key="20">
    <source>
        <dbReference type="Pfam" id="PF24621"/>
    </source>
</evidence>
<organism evidence="21 22">
    <name type="scientific">Candidatus Coxiella mudrowiae</name>
    <dbReference type="NCBI Taxonomy" id="2054173"/>
    <lineage>
        <taxon>Bacteria</taxon>
        <taxon>Pseudomonadati</taxon>
        <taxon>Pseudomonadota</taxon>
        <taxon>Gammaproteobacteria</taxon>
        <taxon>Legionellales</taxon>
        <taxon>Coxiellaceae</taxon>
        <taxon>Coxiella</taxon>
    </lineage>
</organism>
<evidence type="ECO:0000256" key="15">
    <source>
        <dbReference type="ARBA" id="ARBA00023141"/>
    </source>
</evidence>
<dbReference type="Proteomes" id="UP000063965">
    <property type="component" value="Chromosome"/>
</dbReference>
<feature type="binding site" evidence="18">
    <location>
        <begin position="71"/>
        <end position="76"/>
    </location>
    <ligand>
        <name>NAD(+)</name>
        <dbReference type="ChEBI" id="CHEBI:57540"/>
    </ligand>
</feature>
<keyword evidence="9 18" id="KW-0963">Cytoplasm</keyword>
<dbReference type="InterPro" id="IPR056179">
    <property type="entry name" value="DHQS_C"/>
</dbReference>
<evidence type="ECO:0000256" key="3">
    <source>
        <dbReference type="ARBA" id="ARBA00003485"/>
    </source>
</evidence>
<dbReference type="PIRSF" id="PIRSF001455">
    <property type="entry name" value="DHQ_synth"/>
    <property type="match status" value="1"/>
</dbReference>
<dbReference type="EMBL" id="CP011126">
    <property type="protein sequence ID" value="AKQ33172.1"/>
    <property type="molecule type" value="Genomic_DNA"/>
</dbReference>
<evidence type="ECO:0000256" key="1">
    <source>
        <dbReference type="ARBA" id="ARBA00001393"/>
    </source>
</evidence>
<dbReference type="Gene3D" id="1.20.1090.10">
    <property type="entry name" value="Dehydroquinate synthase-like - alpha domain"/>
    <property type="match status" value="1"/>
</dbReference>
<dbReference type="HAMAP" id="MF_00110">
    <property type="entry name" value="DHQ_synthase"/>
    <property type="match status" value="1"/>
</dbReference>
<comment type="subcellular location">
    <subcellularLocation>
        <location evidence="4 18">Cytoplasm</location>
    </subcellularLocation>
</comment>
<dbReference type="Pfam" id="PF24621">
    <property type="entry name" value="DHQS_C"/>
    <property type="match status" value="1"/>
</dbReference>
<feature type="binding site" evidence="18">
    <location>
        <begin position="105"/>
        <end position="109"/>
    </location>
    <ligand>
        <name>NAD(+)</name>
        <dbReference type="ChEBI" id="CHEBI:57540"/>
    </ligand>
</feature>
<comment type="function">
    <text evidence="3 18">Catalyzes the conversion of 3-deoxy-D-arabino-heptulosonate 7-phosphate (DAHP) to dehydroquinate (DHQ).</text>
</comment>
<feature type="domain" description="3-dehydroquinate synthase N-terminal" evidence="19">
    <location>
        <begin position="67"/>
        <end position="179"/>
    </location>
</feature>
<evidence type="ECO:0000256" key="8">
    <source>
        <dbReference type="ARBA" id="ARBA00017684"/>
    </source>
</evidence>